<reference evidence="3" key="1">
    <citation type="submission" date="2021-01" db="EMBL/GenBank/DDBJ databases">
        <authorList>
            <person name="Corre E."/>
            <person name="Pelletier E."/>
            <person name="Niang G."/>
            <person name="Scheremetjew M."/>
            <person name="Finn R."/>
            <person name="Kale V."/>
            <person name="Holt S."/>
            <person name="Cochrane G."/>
            <person name="Meng A."/>
            <person name="Brown T."/>
            <person name="Cohen L."/>
        </authorList>
    </citation>
    <scope>NUCLEOTIDE SEQUENCE</scope>
    <source>
        <strain evidence="3">NIES-2562</strain>
    </source>
</reference>
<keyword evidence="2" id="KW-0677">Repeat</keyword>
<accession>A0A7S3LW02</accession>
<dbReference type="PANTHER" id="PTHR46652">
    <property type="entry name" value="LEUCINE-RICH REPEAT AND IQ DOMAIN-CONTAINING PROTEIN 1-RELATED"/>
    <property type="match status" value="1"/>
</dbReference>
<evidence type="ECO:0000256" key="2">
    <source>
        <dbReference type="ARBA" id="ARBA00022737"/>
    </source>
</evidence>
<organism evidence="3">
    <name type="scientific">Palpitomonas bilix</name>
    <dbReference type="NCBI Taxonomy" id="652834"/>
    <lineage>
        <taxon>Eukaryota</taxon>
        <taxon>Eukaryota incertae sedis</taxon>
    </lineage>
</organism>
<dbReference type="Gene3D" id="3.80.10.10">
    <property type="entry name" value="Ribonuclease Inhibitor"/>
    <property type="match status" value="2"/>
</dbReference>
<keyword evidence="1" id="KW-0433">Leucine-rich repeat</keyword>
<dbReference type="InterPro" id="IPR001611">
    <property type="entry name" value="Leu-rich_rpt"/>
</dbReference>
<gene>
    <name evidence="3" type="ORF">PBIL07802_LOCUS30244</name>
</gene>
<proteinExistence type="predicted"/>
<dbReference type="EMBL" id="HBIB01046036">
    <property type="protein sequence ID" value="CAE0267898.1"/>
    <property type="molecule type" value="Transcribed_RNA"/>
</dbReference>
<dbReference type="AlphaFoldDB" id="A0A7S3LW02"/>
<dbReference type="PANTHER" id="PTHR46652:SF3">
    <property type="entry name" value="LEUCINE-RICH REPEAT-CONTAINING PROTEIN 9"/>
    <property type="match status" value="1"/>
</dbReference>
<dbReference type="Pfam" id="PF13516">
    <property type="entry name" value="LRR_6"/>
    <property type="match status" value="1"/>
</dbReference>
<protein>
    <submittedName>
        <fullName evidence="3">Uncharacterized protein</fullName>
    </submittedName>
</protein>
<dbReference type="InterPro" id="IPR032675">
    <property type="entry name" value="LRR_dom_sf"/>
</dbReference>
<dbReference type="SUPFAM" id="SSF52058">
    <property type="entry name" value="L domain-like"/>
    <property type="match status" value="1"/>
</dbReference>
<name>A0A7S3LW02_9EUKA</name>
<evidence type="ECO:0000256" key="1">
    <source>
        <dbReference type="ARBA" id="ARBA00022614"/>
    </source>
</evidence>
<dbReference type="InterPro" id="IPR050836">
    <property type="entry name" value="SDS22/Internalin_LRR"/>
</dbReference>
<dbReference type="Pfam" id="PF14580">
    <property type="entry name" value="LRR_9"/>
    <property type="match status" value="1"/>
</dbReference>
<dbReference type="SMART" id="SM00365">
    <property type="entry name" value="LRR_SD22"/>
    <property type="match status" value="4"/>
</dbReference>
<evidence type="ECO:0000313" key="3">
    <source>
        <dbReference type="EMBL" id="CAE0267898.1"/>
    </source>
</evidence>
<sequence length="310" mass="34609">MSAVADTLVDGGVIEAGSLDKKVVESGLKNLTRSADGDGVVYVELDVSGKQLSNISVLSFFPLIQKLDVSHNDLTTLSSLSSLRNLIYLNASHNVLTKVLDFNAPPHLLEVDLSDNNIKKIEGVNGNKYLRKLSLAGNDLTHIDGLKGLRSLYHLDLARNKISHISNLDGLPLKTLDLSSNQIEKVQNLDSVTTLLDVNLSRNCIRHLTGFEHLPVLFKLTLKNNLIESIDELAYIQSLPFLCELDLSENPVMINSDQAVWRIVFRLRRLRQLNGEEVTAEEKVKAENFHLGQPWEREGNYFPEEESGEF</sequence>
<dbReference type="PROSITE" id="PS51450">
    <property type="entry name" value="LRR"/>
    <property type="match status" value="6"/>
</dbReference>